<dbReference type="Pfam" id="PF20710">
    <property type="entry name" value="DUF6824"/>
    <property type="match status" value="1"/>
</dbReference>
<feature type="compositionally biased region" description="Basic and acidic residues" evidence="1">
    <location>
        <begin position="342"/>
        <end position="357"/>
    </location>
</feature>
<gene>
    <name evidence="3" type="ORF">PAUS00366_LOCUS17686</name>
</gene>
<dbReference type="AlphaFoldDB" id="A0A7S4ARV9"/>
<name>A0A7S4ARV9_9STRA</name>
<dbReference type="InterPro" id="IPR049227">
    <property type="entry name" value="DUF6824"/>
</dbReference>
<organism evidence="3">
    <name type="scientific">Pseudo-nitzschia australis</name>
    <dbReference type="NCBI Taxonomy" id="44445"/>
    <lineage>
        <taxon>Eukaryota</taxon>
        <taxon>Sar</taxon>
        <taxon>Stramenopiles</taxon>
        <taxon>Ochrophyta</taxon>
        <taxon>Bacillariophyta</taxon>
        <taxon>Bacillariophyceae</taxon>
        <taxon>Bacillariophycidae</taxon>
        <taxon>Bacillariales</taxon>
        <taxon>Bacillariaceae</taxon>
        <taxon>Pseudo-nitzschia</taxon>
    </lineage>
</organism>
<evidence type="ECO:0000313" key="3">
    <source>
        <dbReference type="EMBL" id="CAE0724929.1"/>
    </source>
</evidence>
<sequence length="357" mass="41255">MLYLWSVLMEDVDAQRKGLVVVFWPRCMKNRIARTCAKQKNKDTSSATTKSNGGSPNHTKYKKRKRNTSYDFDSSIEQTALALPDEDLKWIGKRFFEAIPIRMCAIHICLPDKPCFRMIRYFFLLVMGEKNRTRVKTHQGHGKEVLDSLMGYGIPVNTLPFNELTQTVKTNNQAIFLRVRRKIEAEFYCDTNNSNNYVRVQHSGIVSENSSDESTVSDENSCMSLDMIECPSMNDVIFRAGKSYMSHPGNMMFRELIETHITEHNAASQGRKQKLTWQVIQEVEMKGGRFLEYNRALETWTALTDRGLLRHKIATHFKEYRRKLRASLRSSNAPGSSMVKFEAPDDDRRGKRTKIEV</sequence>
<accession>A0A7S4ARV9</accession>
<evidence type="ECO:0000259" key="2">
    <source>
        <dbReference type="Pfam" id="PF20710"/>
    </source>
</evidence>
<evidence type="ECO:0000256" key="1">
    <source>
        <dbReference type="SAM" id="MobiDB-lite"/>
    </source>
</evidence>
<feature type="domain" description="DUF6824" evidence="2">
    <location>
        <begin position="235"/>
        <end position="317"/>
    </location>
</feature>
<dbReference type="EMBL" id="HBIX01025772">
    <property type="protein sequence ID" value="CAE0724929.1"/>
    <property type="molecule type" value="Transcribed_RNA"/>
</dbReference>
<feature type="compositionally biased region" description="Polar residues" evidence="1">
    <location>
        <begin position="44"/>
        <end position="58"/>
    </location>
</feature>
<feature type="region of interest" description="Disordered" evidence="1">
    <location>
        <begin position="328"/>
        <end position="357"/>
    </location>
</feature>
<feature type="region of interest" description="Disordered" evidence="1">
    <location>
        <begin position="38"/>
        <end position="66"/>
    </location>
</feature>
<protein>
    <recommendedName>
        <fullName evidence="2">DUF6824 domain-containing protein</fullName>
    </recommendedName>
</protein>
<reference evidence="3" key="1">
    <citation type="submission" date="2021-01" db="EMBL/GenBank/DDBJ databases">
        <authorList>
            <person name="Corre E."/>
            <person name="Pelletier E."/>
            <person name="Niang G."/>
            <person name="Scheremetjew M."/>
            <person name="Finn R."/>
            <person name="Kale V."/>
            <person name="Holt S."/>
            <person name="Cochrane G."/>
            <person name="Meng A."/>
            <person name="Brown T."/>
            <person name="Cohen L."/>
        </authorList>
    </citation>
    <scope>NUCLEOTIDE SEQUENCE</scope>
    <source>
        <strain evidence="3">10249 10 AB</strain>
    </source>
</reference>
<proteinExistence type="predicted"/>